<keyword evidence="2" id="KW-0255">Endonuclease</keyword>
<accession>A0A434AAR1</accession>
<comment type="caution">
    <text evidence="2">The sequence shown here is derived from an EMBL/GenBank/DDBJ whole genome shotgun (WGS) entry which is preliminary data.</text>
</comment>
<sequence length="274" mass="32200">MFWLFPKKSPAKRERQIFKIGVENYKKGKDFEDYIEKVYRLLLILETNTDEEPVVISRNVKLLRNGYTDEIDILYEFVKARVRHRVAIECKKHSSPIAINQIRDFHAKISKSQNITGVFISNSGFQSGAKSYASEHDIILMTTDDLPNFFNLVGSRLKQIFLPNEHIIGEPFYVLMEHNNGELTGTYHIVSFEKTPKVIMLFLSKKLANEFITRNKEFDLTPRSLKKESYDYIILLAKKINVKFQLILMYDDSKRENCHSLCIEPEDLKREFYE</sequence>
<dbReference type="GO" id="GO:0004519">
    <property type="term" value="F:endonuclease activity"/>
    <property type="evidence" value="ECO:0007669"/>
    <property type="project" value="UniProtKB-KW"/>
</dbReference>
<dbReference type="GO" id="GO:0009307">
    <property type="term" value="P:DNA restriction-modification system"/>
    <property type="evidence" value="ECO:0007669"/>
    <property type="project" value="InterPro"/>
</dbReference>
<keyword evidence="2" id="KW-0540">Nuclease</keyword>
<reference evidence="3" key="1">
    <citation type="journal article" date="2019" name="Syst. Appl. Microbiol.">
        <title>Flavobacterium circumlabens sp. nov. and Flavobacterium cupreum sp. nov., two psychrotrophic species isolated from Antarctic environmental samples.</title>
        <authorList>
            <person name="Kralova S."/>
            <person name="Busse H.-J."/>
            <person name="Svec P."/>
            <person name="Maslanova I."/>
            <person name="Stankova E."/>
            <person name="Bartak M."/>
            <person name="Sedlacek I."/>
        </authorList>
    </citation>
    <scope>NUCLEOTIDE SEQUENCE [LARGE SCALE GENOMIC DNA]</scope>
    <source>
        <strain evidence="3">CCM 8825</strain>
    </source>
</reference>
<organism evidence="2 3">
    <name type="scientific">Flavobacterium cupreum</name>
    <dbReference type="NCBI Taxonomy" id="2133766"/>
    <lineage>
        <taxon>Bacteria</taxon>
        <taxon>Pseudomonadati</taxon>
        <taxon>Bacteroidota</taxon>
        <taxon>Flavobacteriia</taxon>
        <taxon>Flavobacteriales</taxon>
        <taxon>Flavobacteriaceae</taxon>
        <taxon>Flavobacterium</taxon>
    </lineage>
</organism>
<protein>
    <submittedName>
        <fullName evidence="2">Restriction endonuclease</fullName>
    </submittedName>
</protein>
<dbReference type="AlphaFoldDB" id="A0A434AAR1"/>
<dbReference type="EMBL" id="QWDM01000003">
    <property type="protein sequence ID" value="RUT71529.1"/>
    <property type="molecule type" value="Genomic_DNA"/>
</dbReference>
<evidence type="ECO:0000259" key="1">
    <source>
        <dbReference type="Pfam" id="PF04471"/>
    </source>
</evidence>
<dbReference type="InterPro" id="IPR011856">
    <property type="entry name" value="tRNA_endonuc-like_dom_sf"/>
</dbReference>
<dbReference type="Proteomes" id="UP000288102">
    <property type="component" value="Unassembled WGS sequence"/>
</dbReference>
<dbReference type="InterPro" id="IPR007560">
    <property type="entry name" value="Restrct_endonuc_IV_Mrr"/>
</dbReference>
<dbReference type="SUPFAM" id="SSF52980">
    <property type="entry name" value="Restriction endonuclease-like"/>
    <property type="match status" value="1"/>
</dbReference>
<proteinExistence type="predicted"/>
<evidence type="ECO:0000313" key="3">
    <source>
        <dbReference type="Proteomes" id="UP000288102"/>
    </source>
</evidence>
<gene>
    <name evidence="2" type="ORF">D0817_06535</name>
</gene>
<feature type="domain" description="Restriction endonuclease type IV Mrr" evidence="1">
    <location>
        <begin position="28"/>
        <end position="147"/>
    </location>
</feature>
<name>A0A434AAR1_9FLAO</name>
<evidence type="ECO:0000313" key="2">
    <source>
        <dbReference type="EMBL" id="RUT71529.1"/>
    </source>
</evidence>
<keyword evidence="3" id="KW-1185">Reference proteome</keyword>
<dbReference type="GO" id="GO:0003677">
    <property type="term" value="F:DNA binding"/>
    <property type="evidence" value="ECO:0007669"/>
    <property type="project" value="InterPro"/>
</dbReference>
<keyword evidence="2" id="KW-0378">Hydrolase</keyword>
<dbReference type="Gene3D" id="3.40.1350.10">
    <property type="match status" value="1"/>
</dbReference>
<dbReference type="InterPro" id="IPR011335">
    <property type="entry name" value="Restrct_endonuc-II-like"/>
</dbReference>
<dbReference type="OrthoDB" id="744987at2"/>
<dbReference type="Pfam" id="PF04471">
    <property type="entry name" value="Mrr_cat"/>
    <property type="match status" value="1"/>
</dbReference>